<comment type="caution">
    <text evidence="1">The sequence shown here is derived from an EMBL/GenBank/DDBJ whole genome shotgun (WGS) entry which is preliminary data.</text>
</comment>
<gene>
    <name evidence="1" type="ORF">J0A66_17880</name>
</gene>
<name>A0A939DSG2_9ALTE</name>
<protein>
    <submittedName>
        <fullName evidence="1">DUF3833 domain-containing protein</fullName>
    </submittedName>
</protein>
<dbReference type="EMBL" id="JAFKCV010000013">
    <property type="protein sequence ID" value="MBN7827106.1"/>
    <property type="molecule type" value="Genomic_DNA"/>
</dbReference>
<dbReference type="RefSeq" id="WP_206575214.1">
    <property type="nucleotide sequence ID" value="NZ_JAFKCV010000013.1"/>
</dbReference>
<sequence length="183" mass="20632">MKWQMLSAAALLSGCSASLDEYRNQTPAFDLAGYFDGHVTAWGIVEDYKGHLTRHFCVEIVGSWQGNQGQLDETFYYDDGEIDTRLWTLTIEDNGWVTGSADDVIGIAGGRASGNAFNWQYRLEVPVEGDLYEFAVDDWMYRLDKHRLMNRSYLKKFGVTLAEVSIYFDKSDANQGCPAADQP</sequence>
<accession>A0A939DSG2</accession>
<dbReference type="AlphaFoldDB" id="A0A939DSG2"/>
<keyword evidence="2" id="KW-1185">Reference proteome</keyword>
<evidence type="ECO:0000313" key="1">
    <source>
        <dbReference type="EMBL" id="MBN7827106.1"/>
    </source>
</evidence>
<proteinExistence type="predicted"/>
<dbReference type="Pfam" id="PF12915">
    <property type="entry name" value="DUF3833"/>
    <property type="match status" value="1"/>
</dbReference>
<dbReference type="InterPro" id="IPR024409">
    <property type="entry name" value="DUF3833"/>
</dbReference>
<organism evidence="1 2">
    <name type="scientific">Bowmanella dokdonensis</name>
    <dbReference type="NCBI Taxonomy" id="751969"/>
    <lineage>
        <taxon>Bacteria</taxon>
        <taxon>Pseudomonadati</taxon>
        <taxon>Pseudomonadota</taxon>
        <taxon>Gammaproteobacteria</taxon>
        <taxon>Alteromonadales</taxon>
        <taxon>Alteromonadaceae</taxon>
        <taxon>Bowmanella</taxon>
    </lineage>
</organism>
<reference evidence="1" key="1">
    <citation type="submission" date="2021-03" db="EMBL/GenBank/DDBJ databases">
        <title>novel species isolated from a fishpond in China.</title>
        <authorList>
            <person name="Lu H."/>
            <person name="Cai Z."/>
        </authorList>
    </citation>
    <scope>NUCLEOTIDE SEQUENCE</scope>
    <source>
        <strain evidence="1">JCM 30855</strain>
    </source>
</reference>
<dbReference type="PROSITE" id="PS51257">
    <property type="entry name" value="PROKAR_LIPOPROTEIN"/>
    <property type="match status" value="1"/>
</dbReference>
<evidence type="ECO:0000313" key="2">
    <source>
        <dbReference type="Proteomes" id="UP000664654"/>
    </source>
</evidence>
<dbReference type="Proteomes" id="UP000664654">
    <property type="component" value="Unassembled WGS sequence"/>
</dbReference>